<name>D8TWV1_VOLCA</name>
<evidence type="ECO:0000256" key="1">
    <source>
        <dbReference type="SAM" id="SignalP"/>
    </source>
</evidence>
<sequence length="519" mass="56243">MASSSHMGQLAIHSFCGIVLLSLVFSAVASGENAVSLQWSSRHLLTKSIGGDFPYCKLSYTGAYPVMAGTRHCFMVQYVGCTTNTTCCAALQHNVDKIFFSIGTLIAAQELEICRDCASRFILPGSAGCLKPVTSQVEINGRKWSSWSTVSTKRGTDTNGTVVFGYDVRIYDMQFNATTFPGTSICMTTKEPCASIQQLCGTTTGTCKPVNTFFSTPEKCNQTSSIIISNFTAALEAAGVSIRQPFTWNCTGNYEPGQSFMLRLFVCGLYDVPTNRTILEEALRNLTASWVAFVIGTPVVLGQKDRAECPVGLEGYVFEGALDSGINADPRCPYGSSIINCTERYAPFPPSPLPPVPPPSPDPVKTHNCSQATKNVPYYLDKIETYNTTASNGQRLVAMCTTIQEMDCNDGSKCCGMEAAKVEVIMKPSCQGALRSITVNGKEIAYSRSFYTGFTALKFVKLLTLGDPTAMRLCWYASPGPCASPGGFCYNNRCQVHVTEYISASVVNQREFGSSFAHM</sequence>
<dbReference type="GeneID" id="9618323"/>
<dbReference type="RefSeq" id="XP_002950900.1">
    <property type="nucleotide sequence ID" value="XM_002950854.1"/>
</dbReference>
<evidence type="ECO:0000313" key="3">
    <source>
        <dbReference type="EMBL" id="EFJ48215.1"/>
    </source>
</evidence>
<dbReference type="EMBL" id="GL378341">
    <property type="protein sequence ID" value="EFJ48215.1"/>
    <property type="molecule type" value="Genomic_DNA"/>
</dbReference>
<keyword evidence="1" id="KW-0732">Signal</keyword>
<feature type="chain" id="PRO_5003123963" description="Pherophorin domain-containing protein" evidence="1">
    <location>
        <begin position="32"/>
        <end position="519"/>
    </location>
</feature>
<dbReference type="Proteomes" id="UP000001058">
    <property type="component" value="Unassembled WGS sequence"/>
</dbReference>
<dbReference type="KEGG" id="vcn:VOLCADRAFT_91357"/>
<dbReference type="eggNOG" id="ENOG502SZST">
    <property type="taxonomic scope" value="Eukaryota"/>
</dbReference>
<dbReference type="OrthoDB" id="542386at2759"/>
<dbReference type="AlphaFoldDB" id="D8TWV1"/>
<feature type="domain" description="Pherophorin" evidence="2">
    <location>
        <begin position="58"/>
        <end position="209"/>
    </location>
</feature>
<dbReference type="Pfam" id="PF12499">
    <property type="entry name" value="DUF3707"/>
    <property type="match status" value="2"/>
</dbReference>
<protein>
    <recommendedName>
        <fullName evidence="2">Pherophorin domain-containing protein</fullName>
    </recommendedName>
</protein>
<feature type="signal peptide" evidence="1">
    <location>
        <begin position="1"/>
        <end position="31"/>
    </location>
</feature>
<gene>
    <name evidence="3" type="ORF">VOLCADRAFT_91357</name>
</gene>
<dbReference type="InParanoid" id="D8TWV1"/>
<accession>D8TWV1</accession>
<proteinExistence type="predicted"/>
<dbReference type="STRING" id="3068.D8TWV1"/>
<organism evidence="4">
    <name type="scientific">Volvox carteri f. nagariensis</name>
    <dbReference type="NCBI Taxonomy" id="3068"/>
    <lineage>
        <taxon>Eukaryota</taxon>
        <taxon>Viridiplantae</taxon>
        <taxon>Chlorophyta</taxon>
        <taxon>core chlorophytes</taxon>
        <taxon>Chlorophyceae</taxon>
        <taxon>CS clade</taxon>
        <taxon>Chlamydomonadales</taxon>
        <taxon>Volvocaceae</taxon>
        <taxon>Volvox</taxon>
    </lineage>
</organism>
<evidence type="ECO:0000313" key="4">
    <source>
        <dbReference type="Proteomes" id="UP000001058"/>
    </source>
</evidence>
<keyword evidence="4" id="KW-1185">Reference proteome</keyword>
<reference evidence="3 4" key="1">
    <citation type="journal article" date="2010" name="Science">
        <title>Genomic analysis of organismal complexity in the multicellular green alga Volvox carteri.</title>
        <authorList>
            <person name="Prochnik S.E."/>
            <person name="Umen J."/>
            <person name="Nedelcu A.M."/>
            <person name="Hallmann A."/>
            <person name="Miller S.M."/>
            <person name="Nishii I."/>
            <person name="Ferris P."/>
            <person name="Kuo A."/>
            <person name="Mitros T."/>
            <person name="Fritz-Laylin L.K."/>
            <person name="Hellsten U."/>
            <person name="Chapman J."/>
            <person name="Simakov O."/>
            <person name="Rensing S.A."/>
            <person name="Terry A."/>
            <person name="Pangilinan J."/>
            <person name="Kapitonov V."/>
            <person name="Jurka J."/>
            <person name="Salamov A."/>
            <person name="Shapiro H."/>
            <person name="Schmutz J."/>
            <person name="Grimwood J."/>
            <person name="Lindquist E."/>
            <person name="Lucas S."/>
            <person name="Grigoriev I.V."/>
            <person name="Schmitt R."/>
            <person name="Kirk D."/>
            <person name="Rokhsar D.S."/>
        </authorList>
    </citation>
    <scope>NUCLEOTIDE SEQUENCE [LARGE SCALE GENOMIC DNA]</scope>
    <source>
        <strain evidence="4">f. Nagariensis / Eve</strain>
    </source>
</reference>
<dbReference type="InterPro" id="IPR024616">
    <property type="entry name" value="Pherophorin"/>
</dbReference>
<feature type="domain" description="Pherophorin" evidence="2">
    <location>
        <begin position="367"/>
        <end position="500"/>
    </location>
</feature>
<evidence type="ECO:0000259" key="2">
    <source>
        <dbReference type="Pfam" id="PF12499"/>
    </source>
</evidence>